<name>A0AA35KTD2_9SAUR</name>
<evidence type="ECO:0000313" key="2">
    <source>
        <dbReference type="Proteomes" id="UP001178461"/>
    </source>
</evidence>
<gene>
    <name evidence="1" type="ORF">PODLI_1B015910</name>
</gene>
<proteinExistence type="predicted"/>
<protein>
    <submittedName>
        <fullName evidence="1">Uncharacterized protein</fullName>
    </submittedName>
</protein>
<reference evidence="1" key="1">
    <citation type="submission" date="2022-12" db="EMBL/GenBank/DDBJ databases">
        <authorList>
            <person name="Alioto T."/>
            <person name="Alioto T."/>
            <person name="Gomez Garrido J."/>
        </authorList>
    </citation>
    <scope>NUCLEOTIDE SEQUENCE</scope>
</reference>
<accession>A0AA35KTD2</accession>
<dbReference type="AlphaFoldDB" id="A0AA35KTD2"/>
<dbReference type="EMBL" id="OX395134">
    <property type="protein sequence ID" value="CAI5783962.1"/>
    <property type="molecule type" value="Genomic_DNA"/>
</dbReference>
<sequence length="104" mass="12260">MKHFVLRNKWSSWQSFLKLQQENCTLRSHSPSPRSQWLFHPHAALLDVEDPSPCDQLHKVSDWELECLVVECLVVGLDIFAYTGNERFEDPQEQRAVLWIKINI</sequence>
<dbReference type="Proteomes" id="UP001178461">
    <property type="component" value="Chromosome 9"/>
</dbReference>
<keyword evidence="2" id="KW-1185">Reference proteome</keyword>
<organism evidence="1 2">
    <name type="scientific">Podarcis lilfordi</name>
    <name type="common">Lilford's wall lizard</name>
    <dbReference type="NCBI Taxonomy" id="74358"/>
    <lineage>
        <taxon>Eukaryota</taxon>
        <taxon>Metazoa</taxon>
        <taxon>Chordata</taxon>
        <taxon>Craniata</taxon>
        <taxon>Vertebrata</taxon>
        <taxon>Euteleostomi</taxon>
        <taxon>Lepidosauria</taxon>
        <taxon>Squamata</taxon>
        <taxon>Bifurcata</taxon>
        <taxon>Unidentata</taxon>
        <taxon>Episquamata</taxon>
        <taxon>Laterata</taxon>
        <taxon>Lacertibaenia</taxon>
        <taxon>Lacertidae</taxon>
        <taxon>Podarcis</taxon>
    </lineage>
</organism>
<evidence type="ECO:0000313" key="1">
    <source>
        <dbReference type="EMBL" id="CAI5783962.1"/>
    </source>
</evidence>